<protein>
    <recommendedName>
        <fullName evidence="6">LysR substrate-binding domain-containing protein</fullName>
    </recommendedName>
</protein>
<keyword evidence="3" id="KW-0238">DNA-binding</keyword>
<evidence type="ECO:0000256" key="2">
    <source>
        <dbReference type="ARBA" id="ARBA00023015"/>
    </source>
</evidence>
<proteinExistence type="inferred from homology"/>
<comment type="caution">
    <text evidence="7">The sequence shown here is derived from an EMBL/GenBank/DDBJ whole genome shotgun (WGS) entry which is preliminary data.</text>
</comment>
<dbReference type="InterPro" id="IPR005119">
    <property type="entry name" value="LysR_subst-bd"/>
</dbReference>
<organism evidence="7 8">
    <name type="scientific">Leifsonia kafniensis</name>
    <dbReference type="NCBI Taxonomy" id="475957"/>
    <lineage>
        <taxon>Bacteria</taxon>
        <taxon>Bacillati</taxon>
        <taxon>Actinomycetota</taxon>
        <taxon>Actinomycetes</taxon>
        <taxon>Micrococcales</taxon>
        <taxon>Microbacteriaceae</taxon>
        <taxon>Leifsonia</taxon>
    </lineage>
</organism>
<feature type="region of interest" description="Disordered" evidence="5">
    <location>
        <begin position="232"/>
        <end position="267"/>
    </location>
</feature>
<accession>A0ABP7KV10</accession>
<keyword evidence="4" id="KW-0804">Transcription</keyword>
<feature type="compositionally biased region" description="Basic residues" evidence="5">
    <location>
        <begin position="239"/>
        <end position="248"/>
    </location>
</feature>
<dbReference type="Gene3D" id="3.40.190.10">
    <property type="entry name" value="Periplasmic binding protein-like II"/>
    <property type="match status" value="2"/>
</dbReference>
<dbReference type="Pfam" id="PF03466">
    <property type="entry name" value="LysR_substrate"/>
    <property type="match status" value="1"/>
</dbReference>
<evidence type="ECO:0000256" key="3">
    <source>
        <dbReference type="ARBA" id="ARBA00023125"/>
    </source>
</evidence>
<dbReference type="EMBL" id="BAABCN010000010">
    <property type="protein sequence ID" value="GAA3887681.1"/>
    <property type="molecule type" value="Genomic_DNA"/>
</dbReference>
<keyword evidence="8" id="KW-1185">Reference proteome</keyword>
<dbReference type="PANTHER" id="PTHR30346">
    <property type="entry name" value="TRANSCRIPTIONAL DUAL REGULATOR HCAR-RELATED"/>
    <property type="match status" value="1"/>
</dbReference>
<name>A0ABP7KV10_9MICO</name>
<evidence type="ECO:0000256" key="1">
    <source>
        <dbReference type="ARBA" id="ARBA00009437"/>
    </source>
</evidence>
<dbReference type="Proteomes" id="UP001501803">
    <property type="component" value="Unassembled WGS sequence"/>
</dbReference>
<evidence type="ECO:0000256" key="5">
    <source>
        <dbReference type="SAM" id="MobiDB-lite"/>
    </source>
</evidence>
<dbReference type="PANTHER" id="PTHR30346:SF0">
    <property type="entry name" value="HCA OPERON TRANSCRIPTIONAL ACTIVATOR HCAR"/>
    <property type="match status" value="1"/>
</dbReference>
<comment type="similarity">
    <text evidence="1">Belongs to the LysR transcriptional regulatory family.</text>
</comment>
<evidence type="ECO:0000256" key="4">
    <source>
        <dbReference type="ARBA" id="ARBA00023163"/>
    </source>
</evidence>
<gene>
    <name evidence="7" type="ORF">GCM10022381_32140</name>
</gene>
<evidence type="ECO:0000259" key="6">
    <source>
        <dbReference type="Pfam" id="PF03466"/>
    </source>
</evidence>
<keyword evidence="2" id="KW-0805">Transcription regulation</keyword>
<evidence type="ECO:0000313" key="8">
    <source>
        <dbReference type="Proteomes" id="UP001501803"/>
    </source>
</evidence>
<sequence>MPVTFSIAFVAGVTPTKWTRIWADRFPDRELEVFRTDPGEQIEVLRDGRANVSLVRLPIDREGLGAITLYSEIPVVVAAKDHAIAAVAENDTVSLALLADDHLLQDPDTVPEWRDVSSEVRDGTRRALPNLRDLDEVMEQIAAGVGIAILPHSLARLHSRKDVISRPVDGVAETQIALAWPADEKTENVEEFIGIVRGRSAASSRSATVVVRGEPVKKEKATAKAKAAAKLVREEAARKKPAQAKKKPGVITGRVRSSGGPKKKRRS</sequence>
<reference evidence="8" key="1">
    <citation type="journal article" date="2019" name="Int. J. Syst. Evol. Microbiol.">
        <title>The Global Catalogue of Microorganisms (GCM) 10K type strain sequencing project: providing services to taxonomists for standard genome sequencing and annotation.</title>
        <authorList>
            <consortium name="The Broad Institute Genomics Platform"/>
            <consortium name="The Broad Institute Genome Sequencing Center for Infectious Disease"/>
            <person name="Wu L."/>
            <person name="Ma J."/>
        </authorList>
    </citation>
    <scope>NUCLEOTIDE SEQUENCE [LARGE SCALE GENOMIC DNA]</scope>
    <source>
        <strain evidence="8">JCM 17021</strain>
    </source>
</reference>
<evidence type="ECO:0000313" key="7">
    <source>
        <dbReference type="EMBL" id="GAA3887681.1"/>
    </source>
</evidence>
<dbReference type="SUPFAM" id="SSF53850">
    <property type="entry name" value="Periplasmic binding protein-like II"/>
    <property type="match status" value="1"/>
</dbReference>
<feature type="domain" description="LysR substrate-binding" evidence="6">
    <location>
        <begin position="20"/>
        <end position="198"/>
    </location>
</feature>